<evidence type="ECO:0000259" key="3">
    <source>
        <dbReference type="Pfam" id="PF05368"/>
    </source>
</evidence>
<dbReference type="Gene3D" id="3.90.25.10">
    <property type="entry name" value="UDP-galactose 4-epimerase, domain 1"/>
    <property type="match status" value="1"/>
</dbReference>
<keyword evidence="5" id="KW-1185">Reference proteome</keyword>
<dbReference type="PANTHER" id="PTHR47706:SF9">
    <property type="entry name" value="NMRA-LIKE DOMAIN-CONTAINING PROTEIN-RELATED"/>
    <property type="match status" value="1"/>
</dbReference>
<name>A0AA39K6Y0_ARMTA</name>
<keyword evidence="1" id="KW-0521">NADP</keyword>
<comment type="caution">
    <text evidence="4">The sequence shown here is derived from an EMBL/GenBank/DDBJ whole genome shotgun (WGS) entry which is preliminary data.</text>
</comment>
<dbReference type="PANTHER" id="PTHR47706">
    <property type="entry name" value="NMRA-LIKE FAMILY PROTEIN"/>
    <property type="match status" value="1"/>
</dbReference>
<dbReference type="GeneID" id="85351235"/>
<organism evidence="4 5">
    <name type="scientific">Armillaria tabescens</name>
    <name type="common">Ringless honey mushroom</name>
    <name type="synonym">Agaricus tabescens</name>
    <dbReference type="NCBI Taxonomy" id="1929756"/>
    <lineage>
        <taxon>Eukaryota</taxon>
        <taxon>Fungi</taxon>
        <taxon>Dikarya</taxon>
        <taxon>Basidiomycota</taxon>
        <taxon>Agaricomycotina</taxon>
        <taxon>Agaricomycetes</taxon>
        <taxon>Agaricomycetidae</taxon>
        <taxon>Agaricales</taxon>
        <taxon>Marasmiineae</taxon>
        <taxon>Physalacriaceae</taxon>
        <taxon>Desarmillaria</taxon>
    </lineage>
</organism>
<reference evidence="4" key="1">
    <citation type="submission" date="2023-06" db="EMBL/GenBank/DDBJ databases">
        <authorList>
            <consortium name="Lawrence Berkeley National Laboratory"/>
            <person name="Ahrendt S."/>
            <person name="Sahu N."/>
            <person name="Indic B."/>
            <person name="Wong-Bajracharya J."/>
            <person name="Merenyi Z."/>
            <person name="Ke H.-M."/>
            <person name="Monk M."/>
            <person name="Kocsube S."/>
            <person name="Drula E."/>
            <person name="Lipzen A."/>
            <person name="Balint B."/>
            <person name="Henrissat B."/>
            <person name="Andreopoulos B."/>
            <person name="Martin F.M."/>
            <person name="Harder C.B."/>
            <person name="Rigling D."/>
            <person name="Ford K.L."/>
            <person name="Foster G.D."/>
            <person name="Pangilinan J."/>
            <person name="Papanicolaou A."/>
            <person name="Barry K."/>
            <person name="LaButti K."/>
            <person name="Viragh M."/>
            <person name="Koriabine M."/>
            <person name="Yan M."/>
            <person name="Riley R."/>
            <person name="Champramary S."/>
            <person name="Plett K.L."/>
            <person name="Tsai I.J."/>
            <person name="Slot J."/>
            <person name="Sipos G."/>
            <person name="Plett J."/>
            <person name="Nagy L.G."/>
            <person name="Grigoriev I.V."/>
        </authorList>
    </citation>
    <scope>NUCLEOTIDE SEQUENCE</scope>
    <source>
        <strain evidence="4">CCBAS 213</strain>
    </source>
</reference>
<accession>A0AA39K6Y0</accession>
<dbReference type="SUPFAM" id="SSF51735">
    <property type="entry name" value="NAD(P)-binding Rossmann-fold domains"/>
    <property type="match status" value="1"/>
</dbReference>
<dbReference type="Gene3D" id="3.40.50.720">
    <property type="entry name" value="NAD(P)-binding Rossmann-like Domain"/>
    <property type="match status" value="1"/>
</dbReference>
<feature type="domain" description="NmrA-like" evidence="3">
    <location>
        <begin position="8"/>
        <end position="221"/>
    </location>
</feature>
<dbReference type="AlphaFoldDB" id="A0AA39K6Y0"/>
<dbReference type="GO" id="GO:0016491">
    <property type="term" value="F:oxidoreductase activity"/>
    <property type="evidence" value="ECO:0007669"/>
    <property type="project" value="UniProtKB-KW"/>
</dbReference>
<dbReference type="InterPro" id="IPR051609">
    <property type="entry name" value="NmrA/Isoflavone_reductase-like"/>
</dbReference>
<evidence type="ECO:0000313" key="4">
    <source>
        <dbReference type="EMBL" id="KAK0455635.1"/>
    </source>
</evidence>
<evidence type="ECO:0000313" key="5">
    <source>
        <dbReference type="Proteomes" id="UP001175211"/>
    </source>
</evidence>
<evidence type="ECO:0000256" key="2">
    <source>
        <dbReference type="ARBA" id="ARBA00023002"/>
    </source>
</evidence>
<keyword evidence="2" id="KW-0560">Oxidoreductase</keyword>
<gene>
    <name evidence="4" type="ORF">EV420DRAFT_1272276</name>
</gene>
<evidence type="ECO:0000256" key="1">
    <source>
        <dbReference type="ARBA" id="ARBA00022857"/>
    </source>
</evidence>
<proteinExistence type="predicted"/>
<dbReference type="InterPro" id="IPR036291">
    <property type="entry name" value="NAD(P)-bd_dom_sf"/>
</dbReference>
<dbReference type="Pfam" id="PF05368">
    <property type="entry name" value="NmrA"/>
    <property type="match status" value="1"/>
</dbReference>
<protein>
    <recommendedName>
        <fullName evidence="3">NmrA-like domain-containing protein</fullName>
    </recommendedName>
</protein>
<dbReference type="RefSeq" id="XP_060329145.1">
    <property type="nucleotide sequence ID" value="XM_060467687.1"/>
</dbReference>
<dbReference type="EMBL" id="JAUEPS010000024">
    <property type="protein sequence ID" value="KAK0455635.1"/>
    <property type="molecule type" value="Genomic_DNA"/>
</dbReference>
<sequence>MSSLPYKSFAIFGAAGSIGRYVFDALHERNASIVAITRSSSSSTSALPSAPNVKITKVEGYKNVEEVAAVLRANRIEVVICTLSWKSDEAMYGEETALAGAARAAGVGLFVPSEYGMPTDGGPAGLWETKDNVAKHMKEIGLPSARFFTGLLFSWISGLSGYPSTGKINVVGTGKTPASWTATEDIGGFIAHVLTTLPPSELNDRIFRIEGERLSWEDMAKRTGVPITKAEKVPADSEGLSQFCTILQRMIEEGPGSTGWDYAAKKEGAERAGSSNSLWAGHVWKKVPGDILTSTD</sequence>
<dbReference type="InterPro" id="IPR008030">
    <property type="entry name" value="NmrA-like"/>
</dbReference>
<dbReference type="Proteomes" id="UP001175211">
    <property type="component" value="Unassembled WGS sequence"/>
</dbReference>